<organism evidence="1 2">
    <name type="scientific">Bipolaris victoriae (strain FI3)</name>
    <name type="common">Victoria blight of oats agent</name>
    <name type="synonym">Cochliobolus victoriae</name>
    <dbReference type="NCBI Taxonomy" id="930091"/>
    <lineage>
        <taxon>Eukaryota</taxon>
        <taxon>Fungi</taxon>
        <taxon>Dikarya</taxon>
        <taxon>Ascomycota</taxon>
        <taxon>Pezizomycotina</taxon>
        <taxon>Dothideomycetes</taxon>
        <taxon>Pleosporomycetidae</taxon>
        <taxon>Pleosporales</taxon>
        <taxon>Pleosporineae</taxon>
        <taxon>Pleosporaceae</taxon>
        <taxon>Bipolaris</taxon>
    </lineage>
</organism>
<dbReference type="RefSeq" id="XP_014550389.1">
    <property type="nucleotide sequence ID" value="XM_014694903.1"/>
</dbReference>
<dbReference type="EMBL" id="KI968885">
    <property type="protein sequence ID" value="EUN20815.1"/>
    <property type="molecule type" value="Genomic_DNA"/>
</dbReference>
<gene>
    <name evidence="1" type="ORF">COCVIDRAFT_115569</name>
</gene>
<proteinExistence type="predicted"/>
<protein>
    <submittedName>
        <fullName evidence="1">Uncharacterized protein</fullName>
    </submittedName>
</protein>
<dbReference type="Proteomes" id="UP000054337">
    <property type="component" value="Unassembled WGS sequence"/>
</dbReference>
<evidence type="ECO:0000313" key="2">
    <source>
        <dbReference type="Proteomes" id="UP000054337"/>
    </source>
</evidence>
<name>W7E488_BIPV3</name>
<accession>W7E488</accession>
<reference evidence="1 2" key="1">
    <citation type="journal article" date="2013" name="PLoS Genet.">
        <title>Comparative genome structure, secondary metabolite, and effector coding capacity across Cochliobolus pathogens.</title>
        <authorList>
            <person name="Condon B.J."/>
            <person name="Leng Y."/>
            <person name="Wu D."/>
            <person name="Bushley K.E."/>
            <person name="Ohm R.A."/>
            <person name="Otillar R."/>
            <person name="Martin J."/>
            <person name="Schackwitz W."/>
            <person name="Grimwood J."/>
            <person name="MohdZainudin N."/>
            <person name="Xue C."/>
            <person name="Wang R."/>
            <person name="Manning V.A."/>
            <person name="Dhillon B."/>
            <person name="Tu Z.J."/>
            <person name="Steffenson B.J."/>
            <person name="Salamov A."/>
            <person name="Sun H."/>
            <person name="Lowry S."/>
            <person name="LaButti K."/>
            <person name="Han J."/>
            <person name="Copeland A."/>
            <person name="Lindquist E."/>
            <person name="Barry K."/>
            <person name="Schmutz J."/>
            <person name="Baker S.E."/>
            <person name="Ciuffetti L.M."/>
            <person name="Grigoriev I.V."/>
            <person name="Zhong S."/>
            <person name="Turgeon B.G."/>
        </authorList>
    </citation>
    <scope>NUCLEOTIDE SEQUENCE [LARGE SCALE GENOMIC DNA]</scope>
    <source>
        <strain evidence="1 2">FI3</strain>
    </source>
</reference>
<dbReference type="GeneID" id="26250772"/>
<feature type="non-terminal residue" evidence="1">
    <location>
        <position position="1"/>
    </location>
</feature>
<dbReference type="AlphaFoldDB" id="W7E488"/>
<sequence>RLQLKLWLLRQEGDAEGSSMLDWCITRPSAVLIQHVIYGAPANLNARSINPILPAAYPADRSHLESTTLSNNDN</sequence>
<keyword evidence="2" id="KW-1185">Reference proteome</keyword>
<dbReference type="HOGENOM" id="CLU_2694401_0_0_1"/>
<evidence type="ECO:0000313" key="1">
    <source>
        <dbReference type="EMBL" id="EUN20815.1"/>
    </source>
</evidence>